<name>A0A3M3EZN8_9PSED</name>
<dbReference type="Proteomes" id="UP000270661">
    <property type="component" value="Unassembled WGS sequence"/>
</dbReference>
<reference evidence="1 2" key="1">
    <citation type="submission" date="2018-08" db="EMBL/GenBank/DDBJ databases">
        <title>Recombination of ecologically and evolutionarily significant loci maintains genetic cohesion in the Pseudomonas syringae species complex.</title>
        <authorList>
            <person name="Dillon M."/>
            <person name="Thakur S."/>
            <person name="Almeida R.N.D."/>
            <person name="Weir B.S."/>
            <person name="Guttman D.S."/>
        </authorList>
    </citation>
    <scope>NUCLEOTIDE SEQUENCE [LARGE SCALE GENOMIC DNA]</scope>
    <source>
        <strain evidence="1 2">NCPPB2445</strain>
    </source>
</reference>
<evidence type="ECO:0000313" key="1">
    <source>
        <dbReference type="EMBL" id="RMM55090.1"/>
    </source>
</evidence>
<accession>A0A3M3EZN8</accession>
<sequence>MRSLNRMGRFALNRYFGLARPYHRFFSDKPRLAASPAPDKFTNFATT</sequence>
<organism evidence="1 2">
    <name type="scientific">Pseudomonas corrugata</name>
    <dbReference type="NCBI Taxonomy" id="47879"/>
    <lineage>
        <taxon>Bacteria</taxon>
        <taxon>Pseudomonadati</taxon>
        <taxon>Pseudomonadota</taxon>
        <taxon>Gammaproteobacteria</taxon>
        <taxon>Pseudomonadales</taxon>
        <taxon>Pseudomonadaceae</taxon>
        <taxon>Pseudomonas</taxon>
    </lineage>
</organism>
<keyword evidence="2" id="KW-1185">Reference proteome</keyword>
<protein>
    <submittedName>
        <fullName evidence="1">Uncharacterized protein</fullName>
    </submittedName>
</protein>
<evidence type="ECO:0000313" key="2">
    <source>
        <dbReference type="Proteomes" id="UP000270661"/>
    </source>
</evidence>
<dbReference type="EMBL" id="RBOJ01000013">
    <property type="protein sequence ID" value="RMM55090.1"/>
    <property type="molecule type" value="Genomic_DNA"/>
</dbReference>
<proteinExistence type="predicted"/>
<gene>
    <name evidence="1" type="ORF">ALQ77_200007</name>
</gene>
<comment type="caution">
    <text evidence="1">The sequence shown here is derived from an EMBL/GenBank/DDBJ whole genome shotgun (WGS) entry which is preliminary data.</text>
</comment>
<dbReference type="AlphaFoldDB" id="A0A3M3EZN8"/>